<proteinExistence type="predicted"/>
<dbReference type="EMBL" id="SMFP01000007">
    <property type="protein sequence ID" value="TDE37513.1"/>
    <property type="molecule type" value="Genomic_DNA"/>
</dbReference>
<comment type="caution">
    <text evidence="2">The sequence shown here is derived from an EMBL/GenBank/DDBJ whole genome shotgun (WGS) entry which is preliminary data.</text>
</comment>
<evidence type="ECO:0000313" key="3">
    <source>
        <dbReference type="Proteomes" id="UP000294662"/>
    </source>
</evidence>
<evidence type="ECO:0000313" key="2">
    <source>
        <dbReference type="EMBL" id="TDE37513.1"/>
    </source>
</evidence>
<evidence type="ECO:0000256" key="1">
    <source>
        <dbReference type="SAM" id="MobiDB-lite"/>
    </source>
</evidence>
<dbReference type="OrthoDB" id="7850175at2"/>
<accession>A0A4R5ES64</accession>
<feature type="region of interest" description="Disordered" evidence="1">
    <location>
        <begin position="226"/>
        <end position="257"/>
    </location>
</feature>
<feature type="region of interest" description="Disordered" evidence="1">
    <location>
        <begin position="134"/>
        <end position="165"/>
    </location>
</feature>
<keyword evidence="3" id="KW-1185">Reference proteome</keyword>
<dbReference type="AlphaFoldDB" id="A0A4R5ES64"/>
<organism evidence="2 3">
    <name type="scientific">Antarcticimicrobium sediminis</name>
    <dbReference type="NCBI Taxonomy" id="2546227"/>
    <lineage>
        <taxon>Bacteria</taxon>
        <taxon>Pseudomonadati</taxon>
        <taxon>Pseudomonadota</taxon>
        <taxon>Alphaproteobacteria</taxon>
        <taxon>Rhodobacterales</taxon>
        <taxon>Paracoccaceae</taxon>
        <taxon>Antarcticimicrobium</taxon>
    </lineage>
</organism>
<dbReference type="Proteomes" id="UP000294662">
    <property type="component" value="Unassembled WGS sequence"/>
</dbReference>
<sequence>MAEEKVEGPALKKLVKLGMKKRLSFAFYPAASGNDHTVLIDRRKPAKVLGQAAKQMAKKEGAGPKVAFGTFVLDDGTLELTCDVVIPRLAKLLKKYLKSQKVLVNVLVLDAQGTVLESDVEPLPQDAGWDEVEDADDANEEVAAPTTKAPTDPAAETTPAEPPAPAALDAKGLVIRLKAVQPALVTAPAPMADKLKKAVALAVAQIKAQDLAAADKTIAALEKAASRLGPKAGAPETSAPAPGEAAATKPAQDGAPRQLAARAGALRDVIATLHDPARSKLTTALGNAAQRIEAGDLVAASDGLARIEAATNKMVASVNAGSNSAAQTEATPKAEAAAEAPDPQAAKWRTAEARLQPEIDRLIAEKRGDLAALNRTFAYAQDQAAAGQFDKALAAAGQVVALIKQAKASTTTAAAAQAQAAAPDNVVDYTKSRLGWIKTRQSLRNELEGLKNAIVSATTGIEGMEDVPAKSGVLFDYLDDIDSTLEDTLKQLVEAPDGDRREGLKKSARKIIGDYQGLLDTDFFKAVDGSGFARTKIRASALNALQDVSGALAS</sequence>
<dbReference type="RefSeq" id="WP_132829677.1">
    <property type="nucleotide sequence ID" value="NZ_SMFP01000007.1"/>
</dbReference>
<name>A0A4R5ES64_9RHOB</name>
<protein>
    <submittedName>
        <fullName evidence="2">Uncharacterized protein</fullName>
    </submittedName>
</protein>
<feature type="compositionally biased region" description="Low complexity" evidence="1">
    <location>
        <begin position="141"/>
        <end position="159"/>
    </location>
</feature>
<feature type="region of interest" description="Disordered" evidence="1">
    <location>
        <begin position="324"/>
        <end position="345"/>
    </location>
</feature>
<reference evidence="2 3" key="1">
    <citation type="submission" date="2019-03" db="EMBL/GenBank/DDBJ databases">
        <authorList>
            <person name="Zhang S."/>
        </authorList>
    </citation>
    <scope>NUCLEOTIDE SEQUENCE [LARGE SCALE GENOMIC DNA]</scope>
    <source>
        <strain evidence="2 3">S4J41</strain>
    </source>
</reference>
<gene>
    <name evidence="2" type="ORF">E1B25_12390</name>
</gene>